<dbReference type="Proteomes" id="UP000321736">
    <property type="component" value="Unassembled WGS sequence"/>
</dbReference>
<organism evidence="2 3">
    <name type="scientific">Staphylococcus piscifermentans</name>
    <dbReference type="NCBI Taxonomy" id="70258"/>
    <lineage>
        <taxon>Bacteria</taxon>
        <taxon>Bacillati</taxon>
        <taxon>Bacillota</taxon>
        <taxon>Bacilli</taxon>
        <taxon>Bacillales</taxon>
        <taxon>Staphylococcaceae</taxon>
        <taxon>Staphylococcus</taxon>
    </lineage>
</organism>
<feature type="region of interest" description="Disordered" evidence="1">
    <location>
        <begin position="1"/>
        <end position="42"/>
    </location>
</feature>
<evidence type="ECO:0000256" key="1">
    <source>
        <dbReference type="SAM" id="MobiDB-lite"/>
    </source>
</evidence>
<dbReference type="AlphaFoldDB" id="A0A512QM04"/>
<name>A0A512QM04_9STAP</name>
<sequence>MVRLYIKDHKWAEEESQAQDEENKENDSNSTSGKETSGEQKS</sequence>
<dbReference type="EMBL" id="BKAR01000010">
    <property type="protein sequence ID" value="GEP84474.1"/>
    <property type="molecule type" value="Genomic_DNA"/>
</dbReference>
<reference evidence="2 3" key="1">
    <citation type="submission" date="2019-07" db="EMBL/GenBank/DDBJ databases">
        <title>Whole genome shotgun sequence of Staphylococcus piscifermentans NBRC 109625.</title>
        <authorList>
            <person name="Hosoyama A."/>
            <person name="Uohara A."/>
            <person name="Ohji S."/>
            <person name="Ichikawa N."/>
        </authorList>
    </citation>
    <scope>NUCLEOTIDE SEQUENCE [LARGE SCALE GENOMIC DNA]</scope>
    <source>
        <strain evidence="2 3">NBRC 109625</strain>
    </source>
</reference>
<gene>
    <name evidence="2" type="ORF">SPI02_10590</name>
</gene>
<evidence type="ECO:0000313" key="3">
    <source>
        <dbReference type="Proteomes" id="UP000321736"/>
    </source>
</evidence>
<comment type="caution">
    <text evidence="2">The sequence shown here is derived from an EMBL/GenBank/DDBJ whole genome shotgun (WGS) entry which is preliminary data.</text>
</comment>
<feature type="compositionally biased region" description="Acidic residues" evidence="1">
    <location>
        <begin position="14"/>
        <end position="24"/>
    </location>
</feature>
<evidence type="ECO:0000313" key="2">
    <source>
        <dbReference type="EMBL" id="GEP84474.1"/>
    </source>
</evidence>
<accession>A0A512QM04</accession>
<proteinExistence type="predicted"/>
<keyword evidence="3" id="KW-1185">Reference proteome</keyword>
<protein>
    <submittedName>
        <fullName evidence="2">Uncharacterized protein</fullName>
    </submittedName>
</protein>
<feature type="compositionally biased region" description="Basic and acidic residues" evidence="1">
    <location>
        <begin position="1"/>
        <end position="13"/>
    </location>
</feature>